<evidence type="ECO:0000256" key="2">
    <source>
        <dbReference type="ARBA" id="ARBA00022448"/>
    </source>
</evidence>
<reference evidence="13" key="1">
    <citation type="submission" date="2023-02" db="EMBL/GenBank/DDBJ databases">
        <title>Enrichment on poylsaccharides allowed isolation of novel metabolic and taxonomic groups of Haloarchaea.</title>
        <authorList>
            <person name="Sorokin D.Y."/>
            <person name="Elcheninov A.G."/>
            <person name="Khizhniak T.V."/>
            <person name="Kolganova T.V."/>
            <person name="Kublanov I.V."/>
        </authorList>
    </citation>
    <scope>NUCLEOTIDE SEQUENCE</scope>
    <source>
        <strain evidence="12 14">HArc-curdl5-1</strain>
        <strain evidence="13">HArc-curdl7</strain>
    </source>
</reference>
<dbReference type="Proteomes" id="UP001209746">
    <property type="component" value="Unassembled WGS sequence"/>
</dbReference>
<evidence type="ECO:0000313" key="14">
    <source>
        <dbReference type="Proteomes" id="UP001208186"/>
    </source>
</evidence>
<dbReference type="PROSITE" id="PS00211">
    <property type="entry name" value="ABC_TRANSPORTER_1"/>
    <property type="match status" value="1"/>
</dbReference>
<dbReference type="FunFam" id="3.40.50.300:FF:000221">
    <property type="entry name" value="Multidrug ABC transporter ATP-binding protein"/>
    <property type="match status" value="1"/>
</dbReference>
<dbReference type="PANTHER" id="PTHR24221">
    <property type="entry name" value="ATP-BINDING CASSETTE SUB-FAMILY B"/>
    <property type="match status" value="1"/>
</dbReference>
<keyword evidence="3" id="KW-1003">Cell membrane</keyword>
<dbReference type="AlphaFoldDB" id="A0AAE3IDE3"/>
<dbReference type="GO" id="GO:0140359">
    <property type="term" value="F:ABC-type transporter activity"/>
    <property type="evidence" value="ECO:0007669"/>
    <property type="project" value="InterPro"/>
</dbReference>
<protein>
    <submittedName>
        <fullName evidence="13">ABC transporter ATP-binding protein/permease</fullName>
    </submittedName>
</protein>
<dbReference type="SUPFAM" id="SSF52540">
    <property type="entry name" value="P-loop containing nucleoside triphosphate hydrolases"/>
    <property type="match status" value="1"/>
</dbReference>
<dbReference type="InterPro" id="IPR027417">
    <property type="entry name" value="P-loop_NTPase"/>
</dbReference>
<keyword evidence="8 9" id="KW-0472">Membrane</keyword>
<dbReference type="GO" id="GO:0005886">
    <property type="term" value="C:plasma membrane"/>
    <property type="evidence" value="ECO:0007669"/>
    <property type="project" value="UniProtKB-SubCell"/>
</dbReference>
<accession>A0AAE3IDE3</accession>
<dbReference type="PANTHER" id="PTHR24221:SF654">
    <property type="entry name" value="ATP-BINDING CASSETTE SUB-FAMILY B MEMBER 6"/>
    <property type="match status" value="1"/>
</dbReference>
<dbReference type="InterPro" id="IPR003593">
    <property type="entry name" value="AAA+_ATPase"/>
</dbReference>
<dbReference type="InterPro" id="IPR011527">
    <property type="entry name" value="ABC1_TM_dom"/>
</dbReference>
<dbReference type="SMART" id="SM00382">
    <property type="entry name" value="AAA"/>
    <property type="match status" value="1"/>
</dbReference>
<dbReference type="Gene3D" id="3.40.50.300">
    <property type="entry name" value="P-loop containing nucleotide triphosphate hydrolases"/>
    <property type="match status" value="1"/>
</dbReference>
<dbReference type="InterPro" id="IPR036640">
    <property type="entry name" value="ABC1_TM_sf"/>
</dbReference>
<keyword evidence="6 13" id="KW-0067">ATP-binding</keyword>
<dbReference type="CDD" id="cd18565">
    <property type="entry name" value="ABC_6TM_exporter_like"/>
    <property type="match status" value="1"/>
</dbReference>
<dbReference type="InterPro" id="IPR039421">
    <property type="entry name" value="Type_1_exporter"/>
</dbReference>
<dbReference type="PROSITE" id="PS50929">
    <property type="entry name" value="ABC_TM1F"/>
    <property type="match status" value="1"/>
</dbReference>
<feature type="domain" description="ABC transporter" evidence="10">
    <location>
        <begin position="371"/>
        <end position="606"/>
    </location>
</feature>
<comment type="caution">
    <text evidence="13">The sequence shown here is derived from an EMBL/GenBank/DDBJ whole genome shotgun (WGS) entry which is preliminary data.</text>
</comment>
<evidence type="ECO:0000256" key="9">
    <source>
        <dbReference type="SAM" id="Phobius"/>
    </source>
</evidence>
<dbReference type="GO" id="GO:0005524">
    <property type="term" value="F:ATP binding"/>
    <property type="evidence" value="ECO:0007669"/>
    <property type="project" value="UniProtKB-KW"/>
</dbReference>
<evidence type="ECO:0000256" key="5">
    <source>
        <dbReference type="ARBA" id="ARBA00022741"/>
    </source>
</evidence>
<evidence type="ECO:0000256" key="1">
    <source>
        <dbReference type="ARBA" id="ARBA00004651"/>
    </source>
</evidence>
<keyword evidence="4 9" id="KW-0812">Transmembrane</keyword>
<keyword evidence="2" id="KW-0813">Transport</keyword>
<dbReference type="PROSITE" id="PS50893">
    <property type="entry name" value="ABC_TRANSPORTER_2"/>
    <property type="match status" value="1"/>
</dbReference>
<evidence type="ECO:0000259" key="11">
    <source>
        <dbReference type="PROSITE" id="PS50929"/>
    </source>
</evidence>
<evidence type="ECO:0000313" key="13">
    <source>
        <dbReference type="EMBL" id="MCU4726529.1"/>
    </source>
</evidence>
<keyword evidence="5" id="KW-0547">Nucleotide-binding</keyword>
<dbReference type="GO" id="GO:0016887">
    <property type="term" value="F:ATP hydrolysis activity"/>
    <property type="evidence" value="ECO:0007669"/>
    <property type="project" value="InterPro"/>
</dbReference>
<dbReference type="EMBL" id="JAOPKC010000010">
    <property type="protein sequence ID" value="MCU4718358.1"/>
    <property type="molecule type" value="Genomic_DNA"/>
</dbReference>
<dbReference type="Gene3D" id="1.20.1560.10">
    <property type="entry name" value="ABC transporter type 1, transmembrane domain"/>
    <property type="match status" value="1"/>
</dbReference>
<organism evidence="13 15">
    <name type="scientific">Halapricum hydrolyticum</name>
    <dbReference type="NCBI Taxonomy" id="2979991"/>
    <lineage>
        <taxon>Archaea</taxon>
        <taxon>Methanobacteriati</taxon>
        <taxon>Methanobacteriota</taxon>
        <taxon>Stenosarchaea group</taxon>
        <taxon>Halobacteria</taxon>
        <taxon>Halobacteriales</taxon>
        <taxon>Haloarculaceae</taxon>
        <taxon>Halapricum</taxon>
    </lineage>
</organism>
<evidence type="ECO:0000313" key="12">
    <source>
        <dbReference type="EMBL" id="MCU4718358.1"/>
    </source>
</evidence>
<feature type="domain" description="ABC transmembrane type-1" evidence="11">
    <location>
        <begin position="48"/>
        <end position="337"/>
    </location>
</feature>
<dbReference type="EMBL" id="JAOPKD010000003">
    <property type="protein sequence ID" value="MCU4726529.1"/>
    <property type="molecule type" value="Genomic_DNA"/>
</dbReference>
<comment type="subcellular location">
    <subcellularLocation>
        <location evidence="1">Cell membrane</location>
        <topology evidence="1">Multi-pass membrane protein</topology>
    </subcellularLocation>
</comment>
<sequence>MSTDTPRSRSTDEQTPLRLLLSRFARPHSRGFTFGLVTLVLARIPQRIPALLIGVSLDALFLATQPYRLPLVPQGWIPETPTGQLWFTVFILAGAVLVESGLDWVSRWSYYHATVHTLHDIRTATYDSVVALEMSYFDDTQSGEVMSILNNDVNNIDNLSEGVYSGTNFVSQVLIALAFMLVLNWQLAIVAALIPVLMGVLSHIYARQIKQRYEAVRESVGQVNARLEDTIDGIATVKANTRENHELDRVTEQSRRYKATRWGAIRIRVVFSAITWFVGRGSEHVLLLIGGYWILVGPPPLMSGSLTPGTLLTFFMYTHSFLIPVQQLAVNVIDRIQNANASAKRVAGVLTNSAIEDDGDTDTLSITDGSVSYEDVTFTYPTAEEPTLRSIDLSVDDGDLVGIVGSTGAGKSTVLKLLFRFYDPDSGMIRIDGTDIGTVSRRSVREHIGYVSQDPFLFDGTIRSNIAYATPGADQETVERAARIAGAHEFVTSLDDGYDTEVGERGVKLSGGQRQRLAIARALLSDPEILVLDEATSHVDNETELQIQQSLEAIAGDRTTFVIAHRLSTVRDADAILVLDDGQIAERGTHEDLLDRDGLYADLWRVQVGDIDAVSDRFLGDVPPEEVAR</sequence>
<evidence type="ECO:0000313" key="15">
    <source>
        <dbReference type="Proteomes" id="UP001209746"/>
    </source>
</evidence>
<keyword evidence="14" id="KW-1185">Reference proteome</keyword>
<gene>
    <name evidence="13" type="ORF">OB914_06065</name>
    <name evidence="12" type="ORF">OB916_09825</name>
</gene>
<evidence type="ECO:0000256" key="4">
    <source>
        <dbReference type="ARBA" id="ARBA00022692"/>
    </source>
</evidence>
<dbReference type="SUPFAM" id="SSF90123">
    <property type="entry name" value="ABC transporter transmembrane region"/>
    <property type="match status" value="1"/>
</dbReference>
<evidence type="ECO:0000256" key="6">
    <source>
        <dbReference type="ARBA" id="ARBA00022840"/>
    </source>
</evidence>
<dbReference type="Pfam" id="PF00664">
    <property type="entry name" value="ABC_membrane"/>
    <property type="match status" value="1"/>
</dbReference>
<name>A0AAE3IDE3_9EURY</name>
<evidence type="ECO:0000256" key="7">
    <source>
        <dbReference type="ARBA" id="ARBA00022989"/>
    </source>
</evidence>
<evidence type="ECO:0000256" key="8">
    <source>
        <dbReference type="ARBA" id="ARBA00023136"/>
    </source>
</evidence>
<dbReference type="InterPro" id="IPR017871">
    <property type="entry name" value="ABC_transporter-like_CS"/>
</dbReference>
<feature type="transmembrane region" description="Helical" evidence="9">
    <location>
        <begin position="187"/>
        <end position="206"/>
    </location>
</feature>
<dbReference type="Pfam" id="PF00005">
    <property type="entry name" value="ABC_tran"/>
    <property type="match status" value="1"/>
</dbReference>
<keyword evidence="7 9" id="KW-1133">Transmembrane helix</keyword>
<dbReference type="RefSeq" id="WP_315909116.1">
    <property type="nucleotide sequence ID" value="NZ_JAOPKC010000010.1"/>
</dbReference>
<dbReference type="Proteomes" id="UP001208186">
    <property type="component" value="Unassembled WGS sequence"/>
</dbReference>
<evidence type="ECO:0000256" key="3">
    <source>
        <dbReference type="ARBA" id="ARBA00022475"/>
    </source>
</evidence>
<proteinExistence type="predicted"/>
<dbReference type="InterPro" id="IPR003439">
    <property type="entry name" value="ABC_transporter-like_ATP-bd"/>
</dbReference>
<evidence type="ECO:0000259" key="10">
    <source>
        <dbReference type="PROSITE" id="PS50893"/>
    </source>
</evidence>